<dbReference type="InterPro" id="IPR012394">
    <property type="entry name" value="Aldehyde_DH_NAD(P)"/>
</dbReference>
<evidence type="ECO:0000256" key="3">
    <source>
        <dbReference type="ARBA" id="ARBA00023027"/>
    </source>
</evidence>
<keyword evidence="2 4" id="KW-0560">Oxidoreductase</keyword>
<proteinExistence type="inferred from homology"/>
<dbReference type="GO" id="GO:0006081">
    <property type="term" value="P:aldehyde metabolic process"/>
    <property type="evidence" value="ECO:0007669"/>
    <property type="project" value="InterPro"/>
</dbReference>
<gene>
    <name evidence="9" type="ORF">DEO68_02355</name>
</gene>
<dbReference type="InterPro" id="IPR016162">
    <property type="entry name" value="Ald_DH_N"/>
</dbReference>
<evidence type="ECO:0000256" key="2">
    <source>
        <dbReference type="ARBA" id="ARBA00023002"/>
    </source>
</evidence>
<evidence type="ECO:0000256" key="4">
    <source>
        <dbReference type="PIRNR" id="PIRNR036492"/>
    </source>
</evidence>
<dbReference type="InterPro" id="IPR016163">
    <property type="entry name" value="Ald_DH_C"/>
</dbReference>
<evidence type="ECO:0000259" key="8">
    <source>
        <dbReference type="Pfam" id="PF00171"/>
    </source>
</evidence>
<dbReference type="FunFam" id="3.40.605.10:FF:000004">
    <property type="entry name" value="Aldehyde dehydrogenase"/>
    <property type="match status" value="1"/>
</dbReference>
<dbReference type="GO" id="GO:0005737">
    <property type="term" value="C:cytoplasm"/>
    <property type="evidence" value="ECO:0007669"/>
    <property type="project" value="TreeGrafter"/>
</dbReference>
<dbReference type="Gene3D" id="3.40.309.10">
    <property type="entry name" value="Aldehyde Dehydrogenase, Chain A, domain 2"/>
    <property type="match status" value="1"/>
</dbReference>
<dbReference type="InterPro" id="IPR029510">
    <property type="entry name" value="Ald_DH_CS_GLU"/>
</dbReference>
<dbReference type="PANTHER" id="PTHR43570:SF20">
    <property type="entry name" value="ALDEHYDE DEHYDROGENASE ALDX-RELATED"/>
    <property type="match status" value="1"/>
</dbReference>
<dbReference type="InterPro" id="IPR015590">
    <property type="entry name" value="Aldehyde_DH_dom"/>
</dbReference>
<feature type="domain" description="Aldehyde dehydrogenase" evidence="8">
    <location>
        <begin position="23"/>
        <end position="421"/>
    </location>
</feature>
<dbReference type="EMBL" id="DOTR01000012">
    <property type="protein sequence ID" value="HCA01034.1"/>
    <property type="molecule type" value="Genomic_DNA"/>
</dbReference>
<dbReference type="Gene3D" id="3.40.605.10">
    <property type="entry name" value="Aldehyde Dehydrogenase, Chain A, domain 1"/>
    <property type="match status" value="1"/>
</dbReference>
<evidence type="ECO:0000256" key="5">
    <source>
        <dbReference type="PIRSR" id="PIRSR036492-1"/>
    </source>
</evidence>
<dbReference type="PROSITE" id="PS00687">
    <property type="entry name" value="ALDEHYDE_DEHYDR_GLU"/>
    <property type="match status" value="1"/>
</dbReference>
<protein>
    <recommendedName>
        <fullName evidence="4">Aldehyde dehydrogenase</fullName>
    </recommendedName>
</protein>
<name>A0A3D0KC46_9GAMM</name>
<comment type="caution">
    <text evidence="9">The sequence shown here is derived from an EMBL/GenBank/DDBJ whole genome shotgun (WGS) entry which is preliminary data.</text>
</comment>
<dbReference type="GO" id="GO:0004029">
    <property type="term" value="F:aldehyde dehydrogenase (NAD+) activity"/>
    <property type="evidence" value="ECO:0007669"/>
    <property type="project" value="TreeGrafter"/>
</dbReference>
<dbReference type="PANTHER" id="PTHR43570">
    <property type="entry name" value="ALDEHYDE DEHYDROGENASE"/>
    <property type="match status" value="1"/>
</dbReference>
<evidence type="ECO:0000256" key="7">
    <source>
        <dbReference type="RuleBase" id="RU003345"/>
    </source>
</evidence>
<feature type="active site" evidence="5 6">
    <location>
        <position position="212"/>
    </location>
</feature>
<evidence type="ECO:0000256" key="6">
    <source>
        <dbReference type="PROSITE-ProRule" id="PRU10007"/>
    </source>
</evidence>
<dbReference type="PIRSF" id="PIRSF036492">
    <property type="entry name" value="ALDH"/>
    <property type="match status" value="1"/>
</dbReference>
<dbReference type="AlphaFoldDB" id="A0A3D0KC46"/>
<organism evidence="9">
    <name type="scientific">Halomonas campaniensis</name>
    <dbReference type="NCBI Taxonomy" id="213554"/>
    <lineage>
        <taxon>Bacteria</taxon>
        <taxon>Pseudomonadati</taxon>
        <taxon>Pseudomonadota</taxon>
        <taxon>Gammaproteobacteria</taxon>
        <taxon>Oceanospirillales</taxon>
        <taxon>Halomonadaceae</taxon>
        <taxon>Halomonas</taxon>
    </lineage>
</organism>
<dbReference type="InterPro" id="IPR016161">
    <property type="entry name" value="Ald_DH/histidinol_DH"/>
</dbReference>
<accession>A0A3D0KC46</accession>
<dbReference type="Pfam" id="PF00171">
    <property type="entry name" value="Aldedh"/>
    <property type="match status" value="1"/>
</dbReference>
<feature type="active site" evidence="5">
    <location>
        <position position="246"/>
    </location>
</feature>
<reference evidence="9" key="1">
    <citation type="journal article" date="2018" name="Nat. Biotechnol.">
        <title>A standardized bacterial taxonomy based on genome phylogeny substantially revises the tree of life.</title>
        <authorList>
            <person name="Parks D.H."/>
            <person name="Chuvochina M."/>
            <person name="Waite D.W."/>
            <person name="Rinke C."/>
            <person name="Skarshewski A."/>
            <person name="Chaumeil P.A."/>
            <person name="Hugenholtz P."/>
        </authorList>
    </citation>
    <scope>NUCLEOTIDE SEQUENCE [LARGE SCALE GENOMIC DNA]</scope>
    <source>
        <strain evidence="9">UBA11284</strain>
    </source>
</reference>
<dbReference type="SUPFAM" id="SSF53720">
    <property type="entry name" value="ALDH-like"/>
    <property type="match status" value="1"/>
</dbReference>
<keyword evidence="3" id="KW-0520">NAD</keyword>
<comment type="similarity">
    <text evidence="1 4 7">Belongs to the aldehyde dehydrogenase family.</text>
</comment>
<evidence type="ECO:0000256" key="1">
    <source>
        <dbReference type="ARBA" id="ARBA00009986"/>
    </source>
</evidence>
<sequence length="451" mass="50311">MKRDLMRLLHTQRHAFGQAPFPSLRLRRERLARLARMTKHHQREIIQAIQTDFGKRSETEIRLAEINAVLHAIHHTRRHLWHWMRPYAANMPWRLWPARARIAPQPLGVVGIMSPWNYPWSLALMPAIDAVAAGNSVMIKPSEHAPNTSALLAKLVPQYFTDEEVCAVEGGPEIAQAFSALPFDHLVFTGSTAVGRQVARAAAEQLTPVTLELGGKSPAIVASDADLDRAAASIIFGKGMNAGQTCIAPDYVLVESRHLEALIQALSRAIEQQRPSDKEATGFVSPHHQKRSERLIAQARDHGCRIIDIGQHAPALVIDPTQNLELMQEEIFGRALPLISVKNIDDAITFVNTRPHPLALYAFTDNKLLQTTLRHTTRSGALVFNETLLHHAVPALPFGGVGESGMGAYHGRHGFERFSHLRGIFYQSKRASSTLIRPPYKRWLLKLLRIG</sequence>
<evidence type="ECO:0000313" key="9">
    <source>
        <dbReference type="EMBL" id="HCA01034.1"/>
    </source>
</evidence>